<evidence type="ECO:0000313" key="3">
    <source>
        <dbReference type="Proteomes" id="UP001642540"/>
    </source>
</evidence>
<keyword evidence="1" id="KW-0812">Transmembrane</keyword>
<keyword evidence="1" id="KW-1133">Transmembrane helix</keyword>
<name>A0ABP1PYU5_9HEXA</name>
<accession>A0ABP1PYU5</accession>
<keyword evidence="3" id="KW-1185">Reference proteome</keyword>
<dbReference type="EMBL" id="CAXLJM020000013">
    <property type="protein sequence ID" value="CAL8078953.1"/>
    <property type="molecule type" value="Genomic_DNA"/>
</dbReference>
<keyword evidence="1" id="KW-0472">Membrane</keyword>
<evidence type="ECO:0000256" key="1">
    <source>
        <dbReference type="SAM" id="Phobius"/>
    </source>
</evidence>
<dbReference type="Proteomes" id="UP001642540">
    <property type="component" value="Unassembled WGS sequence"/>
</dbReference>
<reference evidence="2 3" key="1">
    <citation type="submission" date="2024-08" db="EMBL/GenBank/DDBJ databases">
        <authorList>
            <person name="Cucini C."/>
            <person name="Frati F."/>
        </authorList>
    </citation>
    <scope>NUCLEOTIDE SEQUENCE [LARGE SCALE GENOMIC DNA]</scope>
</reference>
<comment type="caution">
    <text evidence="2">The sequence shown here is derived from an EMBL/GenBank/DDBJ whole genome shotgun (WGS) entry which is preliminary data.</text>
</comment>
<evidence type="ECO:0000313" key="2">
    <source>
        <dbReference type="EMBL" id="CAL8078953.1"/>
    </source>
</evidence>
<protein>
    <submittedName>
        <fullName evidence="2">Uncharacterized protein</fullName>
    </submittedName>
</protein>
<proteinExistence type="predicted"/>
<gene>
    <name evidence="2" type="ORF">ODALV1_LOCUS4236</name>
</gene>
<organism evidence="2 3">
    <name type="scientific">Orchesella dallaii</name>
    <dbReference type="NCBI Taxonomy" id="48710"/>
    <lineage>
        <taxon>Eukaryota</taxon>
        <taxon>Metazoa</taxon>
        <taxon>Ecdysozoa</taxon>
        <taxon>Arthropoda</taxon>
        <taxon>Hexapoda</taxon>
        <taxon>Collembola</taxon>
        <taxon>Entomobryomorpha</taxon>
        <taxon>Entomobryoidea</taxon>
        <taxon>Orchesellidae</taxon>
        <taxon>Orchesellinae</taxon>
        <taxon>Orchesella</taxon>
    </lineage>
</organism>
<feature type="transmembrane region" description="Helical" evidence="1">
    <location>
        <begin position="188"/>
        <end position="207"/>
    </location>
</feature>
<sequence length="270" mass="30981">MRPHQRGNHQRRRLFFGLNQNRGYQVAPVVNTNYLVRCIHFSTRLQGVDGGGNGTGKLSSKVEETVKVLEKQLVKQKEKPKVSATTTTDDIRKVIMKLQGVDGGSKGTDKLSSKVEETVKVFEKQLVKQKEKPSVAVRRPLYKRIKDEISYKRRMPLLEDERAQTALNHPPTSHCHCCTVLPTHLDDYRSFVTVLTLMIMIMLIIVMTPEEPPLLTRPSIFVEALGQISFRRLEIHKAFMGIIRLLCLEFYDHPVFPPNCIARKVIQFYD</sequence>